<gene>
    <name evidence="2" type="ORF">Aph01nite_54570</name>
</gene>
<keyword evidence="3" id="KW-1185">Reference proteome</keyword>
<proteinExistence type="predicted"/>
<organism evidence="2 3">
    <name type="scientific">Acrocarpospora phusangensis</name>
    <dbReference type="NCBI Taxonomy" id="1070424"/>
    <lineage>
        <taxon>Bacteria</taxon>
        <taxon>Bacillati</taxon>
        <taxon>Actinomycetota</taxon>
        <taxon>Actinomycetes</taxon>
        <taxon>Streptosporangiales</taxon>
        <taxon>Streptosporangiaceae</taxon>
        <taxon>Acrocarpospora</taxon>
    </lineage>
</organism>
<dbReference type="Proteomes" id="UP000640052">
    <property type="component" value="Unassembled WGS sequence"/>
</dbReference>
<protein>
    <recommendedName>
        <fullName evidence="4">Lipoprotein</fullName>
    </recommendedName>
</protein>
<reference evidence="2" key="1">
    <citation type="submission" date="2021-01" db="EMBL/GenBank/DDBJ databases">
        <title>Whole genome shotgun sequence of Acrocarpospora phusangensis NBRC 108782.</title>
        <authorList>
            <person name="Komaki H."/>
            <person name="Tamura T."/>
        </authorList>
    </citation>
    <scope>NUCLEOTIDE SEQUENCE</scope>
    <source>
        <strain evidence="2">NBRC 108782</strain>
    </source>
</reference>
<sequence>MITVIMCVAVTAALTSGVAQARAVDPVAALAKQLKSGHGVHFESVSKTNPDYGVKTRSYGDLQFGRSQVAASNIITTVDYGSLTKLAEEVAKILGLDPDKFTGSTQTITLKDYYYVTGGLNDILLPEGKIWLKSKNFITRPGLGGSAIDVLSPRELKALLADVDGKKAGGVVDGVPTTLYYGSNVLRTTLFDIKISIKINWKLWIGDNDGLIRRVASNENLVLSIKPAKGAKPVAPVKMQLSSDTYLSDWGKKVWIYAPDDRLVADMLDQLTLPPAVLGTIDLGD</sequence>
<dbReference type="AlphaFoldDB" id="A0A919QJ45"/>
<evidence type="ECO:0000313" key="2">
    <source>
        <dbReference type="EMBL" id="GIH27147.1"/>
    </source>
</evidence>
<accession>A0A919QJ45</accession>
<evidence type="ECO:0008006" key="4">
    <source>
        <dbReference type="Google" id="ProtNLM"/>
    </source>
</evidence>
<dbReference type="Gene3D" id="2.50.20.20">
    <property type="match status" value="1"/>
</dbReference>
<name>A0A919QJ45_9ACTN</name>
<keyword evidence="1" id="KW-0732">Signal</keyword>
<evidence type="ECO:0000256" key="1">
    <source>
        <dbReference type="SAM" id="SignalP"/>
    </source>
</evidence>
<dbReference type="EMBL" id="BOOA01000050">
    <property type="protein sequence ID" value="GIH27147.1"/>
    <property type="molecule type" value="Genomic_DNA"/>
</dbReference>
<comment type="caution">
    <text evidence="2">The sequence shown here is derived from an EMBL/GenBank/DDBJ whole genome shotgun (WGS) entry which is preliminary data.</text>
</comment>
<feature type="chain" id="PRO_5038092856" description="Lipoprotein" evidence="1">
    <location>
        <begin position="22"/>
        <end position="285"/>
    </location>
</feature>
<evidence type="ECO:0000313" key="3">
    <source>
        <dbReference type="Proteomes" id="UP000640052"/>
    </source>
</evidence>
<feature type="signal peptide" evidence="1">
    <location>
        <begin position="1"/>
        <end position="21"/>
    </location>
</feature>